<dbReference type="Proteomes" id="UP000596660">
    <property type="component" value="Unplaced"/>
</dbReference>
<dbReference type="Gramene" id="AUR62038995-RA">
    <property type="protein sequence ID" value="AUR62038995-RA:cds"/>
    <property type="gene ID" value="AUR62038995"/>
</dbReference>
<dbReference type="GO" id="GO:0061908">
    <property type="term" value="C:phagophore"/>
    <property type="evidence" value="ECO:0007669"/>
    <property type="project" value="TreeGrafter"/>
</dbReference>
<evidence type="ECO:0000313" key="3">
    <source>
        <dbReference type="Proteomes" id="UP000596660"/>
    </source>
</evidence>
<organism evidence="2 3">
    <name type="scientific">Chenopodium quinoa</name>
    <name type="common">Quinoa</name>
    <dbReference type="NCBI Taxonomy" id="63459"/>
    <lineage>
        <taxon>Eukaryota</taxon>
        <taxon>Viridiplantae</taxon>
        <taxon>Streptophyta</taxon>
        <taxon>Embryophyta</taxon>
        <taxon>Tracheophyta</taxon>
        <taxon>Spermatophyta</taxon>
        <taxon>Magnoliopsida</taxon>
        <taxon>eudicotyledons</taxon>
        <taxon>Gunneridae</taxon>
        <taxon>Pentapetalae</taxon>
        <taxon>Caryophyllales</taxon>
        <taxon>Chenopodiaceae</taxon>
        <taxon>Chenopodioideae</taxon>
        <taxon>Atripliceae</taxon>
        <taxon>Chenopodium</taxon>
    </lineage>
</organism>
<feature type="region of interest" description="Disordered" evidence="1">
    <location>
        <begin position="327"/>
        <end position="354"/>
    </location>
</feature>
<feature type="compositionally biased region" description="Basic and acidic residues" evidence="1">
    <location>
        <begin position="327"/>
        <end position="348"/>
    </location>
</feature>
<reference evidence="2" key="1">
    <citation type="journal article" date="2017" name="Nature">
        <title>The genome of Chenopodium quinoa.</title>
        <authorList>
            <person name="Jarvis D.E."/>
            <person name="Ho Y.S."/>
            <person name="Lightfoot D.J."/>
            <person name="Schmoeckel S.M."/>
            <person name="Li B."/>
            <person name="Borm T.J.A."/>
            <person name="Ohyanagi H."/>
            <person name="Mineta K."/>
            <person name="Michell C.T."/>
            <person name="Saber N."/>
            <person name="Kharbatia N.M."/>
            <person name="Rupper R.R."/>
            <person name="Sharp A.R."/>
            <person name="Dally N."/>
            <person name="Boughton B.A."/>
            <person name="Woo Y.H."/>
            <person name="Gao G."/>
            <person name="Schijlen E.G.W.M."/>
            <person name="Guo X."/>
            <person name="Momin A.A."/>
            <person name="Negrao S."/>
            <person name="Al-Babili S."/>
            <person name="Gehring C."/>
            <person name="Roessner U."/>
            <person name="Jung C."/>
            <person name="Murphy K."/>
            <person name="Arold S.T."/>
            <person name="Gojobori T."/>
            <person name="van der Linden C.G."/>
            <person name="van Loo E.N."/>
            <person name="Jellen E.N."/>
            <person name="Maughan P.J."/>
            <person name="Tester M."/>
        </authorList>
    </citation>
    <scope>NUCLEOTIDE SEQUENCE [LARGE SCALE GENOMIC DNA]</scope>
    <source>
        <strain evidence="2">cv. PI 614886</strain>
    </source>
</reference>
<protein>
    <submittedName>
        <fullName evidence="2">Uncharacterized protein</fullName>
    </submittedName>
</protein>
<dbReference type="EnsemblPlants" id="AUR62038995-RA">
    <property type="protein sequence ID" value="AUR62038995-RA:cds"/>
    <property type="gene ID" value="AUR62038995"/>
</dbReference>
<name>A0A803N1Q5_CHEQI</name>
<proteinExistence type="predicted"/>
<keyword evidence="3" id="KW-1185">Reference proteome</keyword>
<sequence>MYGAISKGWTLHYYCSSKKDFISIRVLDPPKKMDCVETQEVFTPMEISHPPVKGHDRCEATPNLAQDDSTRGMVDQLSSCESTSVPLLVAPVYSPLKSAASPNNSSSQNLKLLIKVLHNPDTDKGGSWVGEMYQKFEAMCAEVEEVMSEDTLKYVENQVRTVGKTVKKFYSDVIQDFHQPSSLDTVKSGDPLMTFIHQGDGDGVICRNPKRDDKTKSVDAIPEKMVNNVNGAAACDDSMYNGYCDSAICSVIKPCEPTSNKSPIDNKCTKVSSLICGTKSALSNQSTHVVKILDCRKDFQNKCLSSSPSINPTVTNNTDEEITFIAPHDESDKPSSVHKDDCSDKASEVSDNENDVGVSREMIEGYEGRDVINEKETRVHSGKHFSADLDISPKKADAADLSAIITSTKERSVKYDEEVSISHRETLCSFNTCEFKGYDADKQNVRIGEYLNLVRLEDSCVLVEMNDDSAKYAPDHIQKSYKLSIFPEENPRRVFTKKMVKRQARSGAICCMTGNFSRTVKPSKITVDNLSSLAVMAPPFSRIAVVFL</sequence>
<reference evidence="2" key="2">
    <citation type="submission" date="2021-03" db="UniProtKB">
        <authorList>
            <consortium name="EnsemblPlants"/>
        </authorList>
    </citation>
    <scope>IDENTIFICATION</scope>
</reference>
<evidence type="ECO:0000313" key="2">
    <source>
        <dbReference type="EnsemblPlants" id="AUR62038995-RA:cds"/>
    </source>
</evidence>
<dbReference type="GO" id="GO:0006950">
    <property type="term" value="P:response to stress"/>
    <property type="evidence" value="ECO:0007669"/>
    <property type="project" value="TreeGrafter"/>
</dbReference>
<evidence type="ECO:0000256" key="1">
    <source>
        <dbReference type="SAM" id="MobiDB-lite"/>
    </source>
</evidence>
<dbReference type="PANTHER" id="PTHR34659">
    <property type="entry name" value="BNAA05G11610D PROTEIN"/>
    <property type="match status" value="1"/>
</dbReference>
<dbReference type="PANTHER" id="PTHR34659:SF8">
    <property type="entry name" value="(RAPE) HYPOTHETICAL PROTEIN"/>
    <property type="match status" value="1"/>
</dbReference>
<dbReference type="InterPro" id="IPR053273">
    <property type="entry name" value="CST_Regulator"/>
</dbReference>
<dbReference type="AlphaFoldDB" id="A0A803N1Q5"/>
<accession>A0A803N1Q5</accession>
<dbReference type="GO" id="GO:0005776">
    <property type="term" value="C:autophagosome"/>
    <property type="evidence" value="ECO:0007669"/>
    <property type="project" value="TreeGrafter"/>
</dbReference>